<dbReference type="Proteomes" id="UP001151760">
    <property type="component" value="Unassembled WGS sequence"/>
</dbReference>
<accession>A0ABQ4Z510</accession>
<reference evidence="1" key="2">
    <citation type="submission" date="2022-01" db="EMBL/GenBank/DDBJ databases">
        <authorList>
            <person name="Yamashiro T."/>
            <person name="Shiraishi A."/>
            <person name="Satake H."/>
            <person name="Nakayama K."/>
        </authorList>
    </citation>
    <scope>NUCLEOTIDE SEQUENCE</scope>
</reference>
<name>A0ABQ4Z510_9ASTR</name>
<dbReference type="CDD" id="cd09272">
    <property type="entry name" value="RNase_HI_RT_Ty1"/>
    <property type="match status" value="1"/>
</dbReference>
<organism evidence="1 2">
    <name type="scientific">Tanacetum coccineum</name>
    <dbReference type="NCBI Taxonomy" id="301880"/>
    <lineage>
        <taxon>Eukaryota</taxon>
        <taxon>Viridiplantae</taxon>
        <taxon>Streptophyta</taxon>
        <taxon>Embryophyta</taxon>
        <taxon>Tracheophyta</taxon>
        <taxon>Spermatophyta</taxon>
        <taxon>Magnoliopsida</taxon>
        <taxon>eudicotyledons</taxon>
        <taxon>Gunneridae</taxon>
        <taxon>Pentapetalae</taxon>
        <taxon>asterids</taxon>
        <taxon>campanulids</taxon>
        <taxon>Asterales</taxon>
        <taxon>Asteraceae</taxon>
        <taxon>Asteroideae</taxon>
        <taxon>Anthemideae</taxon>
        <taxon>Anthemidinae</taxon>
        <taxon>Tanacetum</taxon>
    </lineage>
</organism>
<comment type="caution">
    <text evidence="1">The sequence shown here is derived from an EMBL/GenBank/DDBJ whole genome shotgun (WGS) entry which is preliminary data.</text>
</comment>
<protein>
    <submittedName>
        <fullName evidence="1">Uncharacterized protein</fullName>
    </submittedName>
</protein>
<evidence type="ECO:0000313" key="1">
    <source>
        <dbReference type="EMBL" id="GJS84117.1"/>
    </source>
</evidence>
<dbReference type="PANTHER" id="PTHR11439">
    <property type="entry name" value="GAG-POL-RELATED RETROTRANSPOSON"/>
    <property type="match status" value="1"/>
</dbReference>
<gene>
    <name evidence="1" type="ORF">Tco_0750658</name>
</gene>
<keyword evidence="2" id="KW-1185">Reference proteome</keyword>
<sequence>MQSLIESHAHVIKQILCYLKGTTLFGIKYKRGNDMRLMGYSSHNVDIDDGWGTTGHVFYLGTSPVTWFSQKQTTVALSLCEAEFMAATAVACQAIWLREILAEVTGIERACIWRESKRRPINEGLGTHKVQGDEIVTWCARVTLFDSGFQGVIIGELSELVMS</sequence>
<dbReference type="EMBL" id="BQNB010010950">
    <property type="protein sequence ID" value="GJS84117.1"/>
    <property type="molecule type" value="Genomic_DNA"/>
</dbReference>
<proteinExistence type="predicted"/>
<reference evidence="1" key="1">
    <citation type="journal article" date="2022" name="Int. J. Mol. Sci.">
        <title>Draft Genome of Tanacetum Coccineum: Genomic Comparison of Closely Related Tanacetum-Family Plants.</title>
        <authorList>
            <person name="Yamashiro T."/>
            <person name="Shiraishi A."/>
            <person name="Nakayama K."/>
            <person name="Satake H."/>
        </authorList>
    </citation>
    <scope>NUCLEOTIDE SEQUENCE</scope>
</reference>
<dbReference type="PANTHER" id="PTHR11439:SF480">
    <property type="entry name" value="REVERSE TRANSCRIPTASE TY1_COPIA-TYPE DOMAIN-CONTAINING PROTEIN"/>
    <property type="match status" value="1"/>
</dbReference>
<evidence type="ECO:0000313" key="2">
    <source>
        <dbReference type="Proteomes" id="UP001151760"/>
    </source>
</evidence>